<evidence type="ECO:0000313" key="7">
    <source>
        <dbReference type="Proteomes" id="UP000708208"/>
    </source>
</evidence>
<gene>
    <name evidence="6" type="ORF">AFUS01_LOCUS10086</name>
</gene>
<protein>
    <recommendedName>
        <fullName evidence="8">Aminopeptidase</fullName>
    </recommendedName>
</protein>
<feature type="domain" description="Aminopeptidase N-like N-terminal" evidence="5">
    <location>
        <begin position="36"/>
        <end position="226"/>
    </location>
</feature>
<feature type="non-terminal residue" evidence="6">
    <location>
        <position position="1"/>
    </location>
</feature>
<dbReference type="Pfam" id="PF17900">
    <property type="entry name" value="Peptidase_M1_N"/>
    <property type="match status" value="1"/>
</dbReference>
<dbReference type="InterPro" id="IPR045357">
    <property type="entry name" value="Aminopeptidase_N-like_N"/>
</dbReference>
<feature type="domain" description="Peptidase M1 membrane alanine aminopeptidase" evidence="3">
    <location>
        <begin position="233"/>
        <end position="361"/>
    </location>
</feature>
<dbReference type="InterPro" id="IPR024571">
    <property type="entry name" value="ERAP1-like_C_dom"/>
</dbReference>
<dbReference type="GO" id="GO:0043171">
    <property type="term" value="P:peptide catabolic process"/>
    <property type="evidence" value="ECO:0007669"/>
    <property type="project" value="TreeGrafter"/>
</dbReference>
<accession>A0A8J2K7M2</accession>
<evidence type="ECO:0000256" key="2">
    <source>
        <dbReference type="SAM" id="MobiDB-lite"/>
    </source>
</evidence>
<feature type="domain" description="ERAP1-like C-terminal" evidence="4">
    <location>
        <begin position="473"/>
        <end position="593"/>
    </location>
</feature>
<dbReference type="AlphaFoldDB" id="A0A8J2K7M2"/>
<reference evidence="6" key="1">
    <citation type="submission" date="2021-06" db="EMBL/GenBank/DDBJ databases">
        <authorList>
            <person name="Hodson N. C."/>
            <person name="Mongue J. A."/>
            <person name="Jaron S. K."/>
        </authorList>
    </citation>
    <scope>NUCLEOTIDE SEQUENCE</scope>
</reference>
<dbReference type="GO" id="GO:0005615">
    <property type="term" value="C:extracellular space"/>
    <property type="evidence" value="ECO:0007669"/>
    <property type="project" value="TreeGrafter"/>
</dbReference>
<dbReference type="GO" id="GO:0005737">
    <property type="term" value="C:cytoplasm"/>
    <property type="evidence" value="ECO:0007669"/>
    <property type="project" value="TreeGrafter"/>
</dbReference>
<dbReference type="GO" id="GO:0070006">
    <property type="term" value="F:metalloaminopeptidase activity"/>
    <property type="evidence" value="ECO:0007669"/>
    <property type="project" value="TreeGrafter"/>
</dbReference>
<comment type="caution">
    <text evidence="6">The sequence shown here is derived from an EMBL/GenBank/DDBJ whole genome shotgun (WGS) entry which is preliminary data.</text>
</comment>
<dbReference type="InterPro" id="IPR014782">
    <property type="entry name" value="Peptidase_M1_dom"/>
</dbReference>
<dbReference type="PANTHER" id="PTHR11533:SF174">
    <property type="entry name" value="PUROMYCIN-SENSITIVE AMINOPEPTIDASE-RELATED"/>
    <property type="match status" value="1"/>
</dbReference>
<evidence type="ECO:0000259" key="3">
    <source>
        <dbReference type="Pfam" id="PF01433"/>
    </source>
</evidence>
<evidence type="ECO:0000313" key="6">
    <source>
        <dbReference type="EMBL" id="CAG7720833.1"/>
    </source>
</evidence>
<comment type="similarity">
    <text evidence="1">Belongs to the peptidase M1 family.</text>
</comment>
<dbReference type="GO" id="GO:0042277">
    <property type="term" value="F:peptide binding"/>
    <property type="evidence" value="ECO:0007669"/>
    <property type="project" value="TreeGrafter"/>
</dbReference>
<evidence type="ECO:0000256" key="1">
    <source>
        <dbReference type="ARBA" id="ARBA00010136"/>
    </source>
</evidence>
<proteinExistence type="inferred from homology"/>
<dbReference type="OrthoDB" id="275509at2759"/>
<evidence type="ECO:0000259" key="4">
    <source>
        <dbReference type="Pfam" id="PF11838"/>
    </source>
</evidence>
<keyword evidence="7" id="KW-1185">Reference proteome</keyword>
<dbReference type="Pfam" id="PF11838">
    <property type="entry name" value="ERAP1_C"/>
    <property type="match status" value="1"/>
</dbReference>
<dbReference type="PANTHER" id="PTHR11533">
    <property type="entry name" value="PROTEASE M1 ZINC METALLOPROTEASE"/>
    <property type="match status" value="1"/>
</dbReference>
<name>A0A8J2K7M2_9HEXA</name>
<dbReference type="GO" id="GO:0008270">
    <property type="term" value="F:zinc ion binding"/>
    <property type="evidence" value="ECO:0007669"/>
    <property type="project" value="InterPro"/>
</dbReference>
<organism evidence="6 7">
    <name type="scientific">Allacma fusca</name>
    <dbReference type="NCBI Taxonomy" id="39272"/>
    <lineage>
        <taxon>Eukaryota</taxon>
        <taxon>Metazoa</taxon>
        <taxon>Ecdysozoa</taxon>
        <taxon>Arthropoda</taxon>
        <taxon>Hexapoda</taxon>
        <taxon>Collembola</taxon>
        <taxon>Symphypleona</taxon>
        <taxon>Sminthuridae</taxon>
        <taxon>Allacma</taxon>
    </lineage>
</organism>
<evidence type="ECO:0008006" key="8">
    <source>
        <dbReference type="Google" id="ProtNLM"/>
    </source>
</evidence>
<dbReference type="Pfam" id="PF01433">
    <property type="entry name" value="Peptidase_M1"/>
    <property type="match status" value="1"/>
</dbReference>
<feature type="region of interest" description="Disordered" evidence="2">
    <location>
        <begin position="1"/>
        <end position="26"/>
    </location>
</feature>
<dbReference type="Proteomes" id="UP000708208">
    <property type="component" value="Unassembled WGS sequence"/>
</dbReference>
<evidence type="ECO:0000259" key="5">
    <source>
        <dbReference type="Pfam" id="PF17900"/>
    </source>
</evidence>
<dbReference type="InterPro" id="IPR050344">
    <property type="entry name" value="Peptidase_M1_aminopeptidases"/>
</dbReference>
<dbReference type="GO" id="GO:0006508">
    <property type="term" value="P:proteolysis"/>
    <property type="evidence" value="ECO:0007669"/>
    <property type="project" value="TreeGrafter"/>
</dbReference>
<dbReference type="EMBL" id="CAJVCH010074080">
    <property type="protein sequence ID" value="CAG7720833.1"/>
    <property type="molecule type" value="Genomic_DNA"/>
</dbReference>
<sequence length="657" mass="75419">MSINKIRPNDKPLSLTGSNHKRRSGVSYEHLPRHVKPTKYIICFKPRWEDATFEGSVIIHATIKKVTSEIVMHAADLTIGKIKWEEDITENRQEPLEYSLDEDNELLKIKFDPPLYPNEGTLRINFNGTIYTEGYKGMYRSNRLAQDLVDTPNLDYNLLTNFRPTQARRCFPCWDEPTFKASFEICFVVPINYTALSNMPLKVSYAHRSNVQFHIVECLRSPKMSTHAIGFCIDLVVLPDVASEAVRNWGIITCRDTSIFADQDSTPMFLQDLCSLMAYEVARQWFGNLVTVEWFDHLWLHQGLAVFTAHLAMEKFAPQFQIWNQFVSNICIPALEADSSRYSLAIESSVNNLADYSDLNSSVTVMQQVSDKPVLDLFSSWVKVPGYPLIRVSSKQDGRFRTFTLTQERFIEHHPASNPKDKDTRSSKEIKDRRDPLWIIPITFASEDSDNLLTTVLDKKTAKFTISIGKTHWVTINPGHYEYFRVRYSPDCFTMLMSAVRQKTLPIIDRMSLLSDLDAMTLNGLSSTGELLSVLEAYADETDYAVWKVIVSITTRLDFLVDSTDYYKLFQTFIRIIFSRIADKTNFEKLDGDEDNIRVFFKMYLESESLEEKGRIAQSIGAVQDSDNVKLILDFAMTEDVRNQHAVAIFQSLSSYS</sequence>
<dbReference type="GO" id="GO:0016020">
    <property type="term" value="C:membrane"/>
    <property type="evidence" value="ECO:0007669"/>
    <property type="project" value="TreeGrafter"/>
</dbReference>